<comment type="caution">
    <text evidence="1">The sequence shown here is derived from an EMBL/GenBank/DDBJ whole genome shotgun (WGS) entry which is preliminary data.</text>
</comment>
<dbReference type="GO" id="GO:0003676">
    <property type="term" value="F:nucleic acid binding"/>
    <property type="evidence" value="ECO:0007669"/>
    <property type="project" value="InterPro"/>
</dbReference>
<keyword evidence="2" id="KW-1185">Reference proteome</keyword>
<proteinExistence type="predicted"/>
<evidence type="ECO:0000313" key="1">
    <source>
        <dbReference type="EMBL" id="GKV06591.1"/>
    </source>
</evidence>
<name>A0AAV5IXH9_9ROSI</name>
<dbReference type="Gene3D" id="4.10.60.10">
    <property type="entry name" value="Zinc finger, CCHC-type"/>
    <property type="match status" value="1"/>
</dbReference>
<dbReference type="PANTHER" id="PTHR34222">
    <property type="entry name" value="GAG_PRE-INTEGRS DOMAIN-CONTAINING PROTEIN"/>
    <property type="match status" value="1"/>
</dbReference>
<gene>
    <name evidence="1" type="ORF">SLEP1_g18464</name>
</gene>
<dbReference type="SUPFAM" id="SSF57756">
    <property type="entry name" value="Retrovirus zinc finger-like domains"/>
    <property type="match status" value="1"/>
</dbReference>
<evidence type="ECO:0008006" key="3">
    <source>
        <dbReference type="Google" id="ProtNLM"/>
    </source>
</evidence>
<evidence type="ECO:0000313" key="2">
    <source>
        <dbReference type="Proteomes" id="UP001054252"/>
    </source>
</evidence>
<dbReference type="GO" id="GO:0008270">
    <property type="term" value="F:zinc ion binding"/>
    <property type="evidence" value="ECO:0007669"/>
    <property type="project" value="InterPro"/>
</dbReference>
<dbReference type="PANTHER" id="PTHR34222:SF83">
    <property type="entry name" value="CCHC-TYPE DOMAIN-CONTAINING PROTEIN"/>
    <property type="match status" value="1"/>
</dbReference>
<organism evidence="1 2">
    <name type="scientific">Rubroshorea leprosula</name>
    <dbReference type="NCBI Taxonomy" id="152421"/>
    <lineage>
        <taxon>Eukaryota</taxon>
        <taxon>Viridiplantae</taxon>
        <taxon>Streptophyta</taxon>
        <taxon>Embryophyta</taxon>
        <taxon>Tracheophyta</taxon>
        <taxon>Spermatophyta</taxon>
        <taxon>Magnoliopsida</taxon>
        <taxon>eudicotyledons</taxon>
        <taxon>Gunneridae</taxon>
        <taxon>Pentapetalae</taxon>
        <taxon>rosids</taxon>
        <taxon>malvids</taxon>
        <taxon>Malvales</taxon>
        <taxon>Dipterocarpaceae</taxon>
        <taxon>Rubroshorea</taxon>
    </lineage>
</organism>
<protein>
    <recommendedName>
        <fullName evidence="3">CCHC-type domain-containing protein</fullName>
    </recommendedName>
</protein>
<dbReference type="AlphaFoldDB" id="A0AAV5IXH9"/>
<sequence>MMKEKVMQFLMKLRPEFEPLHANILNRVKLPSMDKLLGAQVKLPSMDKLLGELLREKTRLSTQATLDKGEAETAFVASKTLERTSQKDFSKVQCFECREFGHVASCCKKKNACVYCKQSGHIIIDYLELKQKGINSKQKSNHRVYQATSFPCSESIPTLSSASSATNNPSFVEGKDSPISNEVQKLLQNSVSSTITSAFSAIGLSGPLHLDSEREGA</sequence>
<dbReference type="InterPro" id="IPR036875">
    <property type="entry name" value="Znf_CCHC_sf"/>
</dbReference>
<reference evidence="1 2" key="1">
    <citation type="journal article" date="2021" name="Commun. Biol.">
        <title>The genome of Shorea leprosula (Dipterocarpaceae) highlights the ecological relevance of drought in aseasonal tropical rainforests.</title>
        <authorList>
            <person name="Ng K.K.S."/>
            <person name="Kobayashi M.J."/>
            <person name="Fawcett J.A."/>
            <person name="Hatakeyama M."/>
            <person name="Paape T."/>
            <person name="Ng C.H."/>
            <person name="Ang C.C."/>
            <person name="Tnah L.H."/>
            <person name="Lee C.T."/>
            <person name="Nishiyama T."/>
            <person name="Sese J."/>
            <person name="O'Brien M.J."/>
            <person name="Copetti D."/>
            <person name="Mohd Noor M.I."/>
            <person name="Ong R.C."/>
            <person name="Putra M."/>
            <person name="Sireger I.Z."/>
            <person name="Indrioko S."/>
            <person name="Kosugi Y."/>
            <person name="Izuno A."/>
            <person name="Isagi Y."/>
            <person name="Lee S.L."/>
            <person name="Shimizu K.K."/>
        </authorList>
    </citation>
    <scope>NUCLEOTIDE SEQUENCE [LARGE SCALE GENOMIC DNA]</scope>
    <source>
        <strain evidence="1">214</strain>
    </source>
</reference>
<dbReference type="Proteomes" id="UP001054252">
    <property type="component" value="Unassembled WGS sequence"/>
</dbReference>
<dbReference type="EMBL" id="BPVZ01000025">
    <property type="protein sequence ID" value="GKV06591.1"/>
    <property type="molecule type" value="Genomic_DNA"/>
</dbReference>
<accession>A0AAV5IXH9</accession>